<evidence type="ECO:0000256" key="13">
    <source>
        <dbReference type="RuleBase" id="RU362091"/>
    </source>
</evidence>
<proteinExistence type="inferred from homology"/>
<dbReference type="GO" id="GO:0005886">
    <property type="term" value="C:plasma membrane"/>
    <property type="evidence" value="ECO:0007669"/>
    <property type="project" value="UniProtKB-SubCell"/>
</dbReference>
<feature type="transmembrane region" description="Helical" evidence="14">
    <location>
        <begin position="417"/>
        <end position="436"/>
    </location>
</feature>
<comment type="subcellular location">
    <subcellularLocation>
        <location evidence="1 14">Cell membrane</location>
        <topology evidence="1 14">Multi-pass membrane protein</topology>
    </subcellularLocation>
</comment>
<dbReference type="GeneID" id="83056311"/>
<evidence type="ECO:0000256" key="5">
    <source>
        <dbReference type="ARBA" id="ARBA00022692"/>
    </source>
</evidence>
<dbReference type="GO" id="GO:0005298">
    <property type="term" value="F:proline:sodium symporter activity"/>
    <property type="evidence" value="ECO:0007669"/>
    <property type="project" value="UniProtKB-UniRule"/>
</dbReference>
<dbReference type="PROSITE" id="PS50283">
    <property type="entry name" value="NA_SOLUT_SYMP_3"/>
    <property type="match status" value="1"/>
</dbReference>
<feature type="transmembrane region" description="Helical" evidence="14">
    <location>
        <begin position="39"/>
        <end position="60"/>
    </location>
</feature>
<evidence type="ECO:0000313" key="15">
    <source>
        <dbReference type="EMBL" id="ANZ43703.1"/>
    </source>
</evidence>
<evidence type="ECO:0000256" key="11">
    <source>
        <dbReference type="ARBA" id="ARBA00023201"/>
    </source>
</evidence>
<dbReference type="CDD" id="cd11475">
    <property type="entry name" value="SLC5sbd_PutP"/>
    <property type="match status" value="1"/>
</dbReference>
<evidence type="ECO:0000256" key="12">
    <source>
        <dbReference type="ARBA" id="ARBA00033708"/>
    </source>
</evidence>
<dbReference type="InterPro" id="IPR050277">
    <property type="entry name" value="Sodium:Solute_Symporter"/>
</dbReference>
<dbReference type="EMBL" id="CP016757">
    <property type="protein sequence ID" value="ANZ43703.1"/>
    <property type="molecule type" value="Genomic_DNA"/>
</dbReference>
<dbReference type="InterPro" id="IPR001734">
    <property type="entry name" value="Na/solute_symporter"/>
</dbReference>
<dbReference type="OrthoDB" id="9810181at2"/>
<evidence type="ECO:0000256" key="1">
    <source>
        <dbReference type="ARBA" id="ARBA00004651"/>
    </source>
</evidence>
<dbReference type="Gene3D" id="1.20.1730.10">
    <property type="entry name" value="Sodium/glucose cotransporter"/>
    <property type="match status" value="1"/>
</dbReference>
<keyword evidence="16" id="KW-1185">Reference proteome</keyword>
<keyword evidence="6 14" id="KW-0769">Symport</keyword>
<feature type="transmembrane region" description="Helical" evidence="14">
    <location>
        <begin position="118"/>
        <end position="137"/>
    </location>
</feature>
<feature type="transmembrane region" description="Helical" evidence="14">
    <location>
        <begin position="157"/>
        <end position="179"/>
    </location>
</feature>
<evidence type="ECO:0000256" key="10">
    <source>
        <dbReference type="ARBA" id="ARBA00023136"/>
    </source>
</evidence>
<evidence type="ECO:0000313" key="16">
    <source>
        <dbReference type="Proteomes" id="UP000093044"/>
    </source>
</evidence>
<dbReference type="Proteomes" id="UP000093044">
    <property type="component" value="Chromosome"/>
</dbReference>
<evidence type="ECO:0000256" key="7">
    <source>
        <dbReference type="ARBA" id="ARBA00022989"/>
    </source>
</evidence>
<keyword evidence="8 14" id="KW-0915">Sodium</keyword>
<accession>A0A1B2I168</accession>
<feature type="transmembrane region" description="Helical" evidence="14">
    <location>
        <begin position="364"/>
        <end position="382"/>
    </location>
</feature>
<organism evidence="15 16">
    <name type="scientific">Cloacibacillus porcorum</name>
    <dbReference type="NCBI Taxonomy" id="1197717"/>
    <lineage>
        <taxon>Bacteria</taxon>
        <taxon>Thermotogati</taxon>
        <taxon>Synergistota</taxon>
        <taxon>Synergistia</taxon>
        <taxon>Synergistales</taxon>
        <taxon>Synergistaceae</taxon>
        <taxon>Cloacibacillus</taxon>
    </lineage>
</organism>
<keyword evidence="4 14" id="KW-1003">Cell membrane</keyword>
<protein>
    <recommendedName>
        <fullName evidence="14">Sodium/proline symporter</fullName>
    </recommendedName>
    <alternativeName>
        <fullName evidence="14">Proline permease</fullName>
    </alternativeName>
</protein>
<keyword evidence="7 14" id="KW-1133">Transmembrane helix</keyword>
<comment type="catalytic activity">
    <reaction evidence="12">
        <text>L-proline(in) + Na(+)(in) = L-proline(out) + Na(+)(out)</text>
        <dbReference type="Rhea" id="RHEA:28967"/>
        <dbReference type="ChEBI" id="CHEBI:29101"/>
        <dbReference type="ChEBI" id="CHEBI:60039"/>
    </reaction>
</comment>
<dbReference type="GO" id="GO:0031402">
    <property type="term" value="F:sodium ion binding"/>
    <property type="evidence" value="ECO:0007669"/>
    <property type="project" value="UniProtKB-UniRule"/>
</dbReference>
<dbReference type="PANTHER" id="PTHR48086:SF3">
    <property type="entry name" value="SODIUM_PROLINE SYMPORTER"/>
    <property type="match status" value="1"/>
</dbReference>
<evidence type="ECO:0000256" key="3">
    <source>
        <dbReference type="ARBA" id="ARBA00022448"/>
    </source>
</evidence>
<dbReference type="Pfam" id="PF00474">
    <property type="entry name" value="SSF"/>
    <property type="match status" value="1"/>
</dbReference>
<feature type="transmembrane region" description="Helical" evidence="14">
    <location>
        <begin position="6"/>
        <end position="27"/>
    </location>
</feature>
<dbReference type="PANTHER" id="PTHR48086">
    <property type="entry name" value="SODIUM/PROLINE SYMPORTER-RELATED"/>
    <property type="match status" value="1"/>
</dbReference>
<evidence type="ECO:0000256" key="6">
    <source>
        <dbReference type="ARBA" id="ARBA00022847"/>
    </source>
</evidence>
<feature type="transmembrane region" description="Helical" evidence="14">
    <location>
        <begin position="72"/>
        <end position="90"/>
    </location>
</feature>
<dbReference type="InterPro" id="IPR011851">
    <property type="entry name" value="Na/Pro_symporter"/>
</dbReference>
<evidence type="ECO:0000256" key="4">
    <source>
        <dbReference type="ARBA" id="ARBA00022475"/>
    </source>
</evidence>
<feature type="transmembrane region" description="Helical" evidence="14">
    <location>
        <begin position="388"/>
        <end position="410"/>
    </location>
</feature>
<comment type="similarity">
    <text evidence="2 13">Belongs to the sodium:solute symporter (SSF) (TC 2.A.21) family.</text>
</comment>
<keyword evidence="10 14" id="KW-0472">Membrane</keyword>
<dbReference type="RefSeq" id="WP_066741662.1">
    <property type="nucleotide sequence ID" value="NZ_CP016757.1"/>
</dbReference>
<dbReference type="InterPro" id="IPR038377">
    <property type="entry name" value="Na/Glc_symporter_sf"/>
</dbReference>
<feature type="transmembrane region" description="Helical" evidence="14">
    <location>
        <begin position="317"/>
        <end position="343"/>
    </location>
</feature>
<keyword evidence="5 14" id="KW-0812">Transmembrane</keyword>
<dbReference type="NCBIfam" id="TIGR00813">
    <property type="entry name" value="sss"/>
    <property type="match status" value="1"/>
</dbReference>
<keyword evidence="11 14" id="KW-0739">Sodium transport</keyword>
<dbReference type="GO" id="GO:0015824">
    <property type="term" value="P:proline transport"/>
    <property type="evidence" value="ECO:0007669"/>
    <property type="project" value="UniProtKB-UniRule"/>
</dbReference>
<sequence length="523" mass="56350">MNWALISFFIYLLVICLIGVVTMRIGNTYEDFLIGGRRIGPWVSSFALITSYMSGYTYTAAPGLGYAGGYSVLWWATGDAPGNALSFGILGRRLRKYSELLGAITLPEYYEKRFNSPALRVIAALVILLTVSMHLVAQWTASGKLLSVVFGTEYFTGMLIGCAVVLLYTIMGGYLAVVYTDFIQGLLMFGGTQVLFWVALFKVGGFAALNDKLGAVNPALVTPWGPDMAYYGLLAAATPIILIIMGSFGMPHITIKHFSMRNPSTARQAMLITGVFVVLFSFVYYMTGSLARVILGEGLADVEQAGVKLWFSVLPPFWAGLLSSAAVASLMSTADSFLLLLVSTIAHDLLNRFSKREIPEKKRLFISRVLVLIVAVLSFIVAMNPPALVFTIVIFVFGGMALAFGVPNLFSVFWKRATAAGVIASMVCSLFIYVGATLGSWNLLGLHPFIAGLVVAVAVLVVVSLFTEPPHKRTLALFETAAEYGDIPKAVAAGASAAVSCEARAAADERREFFDKVLAPAGN</sequence>
<keyword evidence="14" id="KW-0029">Amino-acid transport</keyword>
<feature type="transmembrane region" description="Helical" evidence="14">
    <location>
        <begin position="229"/>
        <end position="248"/>
    </location>
</feature>
<evidence type="ECO:0000256" key="9">
    <source>
        <dbReference type="ARBA" id="ARBA00023065"/>
    </source>
</evidence>
<dbReference type="STRING" id="1197717.BED41_00410"/>
<keyword evidence="3 14" id="KW-0813">Transport</keyword>
<feature type="transmembrane region" description="Helical" evidence="14">
    <location>
        <begin position="269"/>
        <end position="287"/>
    </location>
</feature>
<feature type="transmembrane region" description="Helical" evidence="14">
    <location>
        <begin position="186"/>
        <end position="209"/>
    </location>
</feature>
<comment type="function">
    <text evidence="14">Catalyzes the sodium-dependent uptake of extracellular L-proline.</text>
</comment>
<evidence type="ECO:0000256" key="8">
    <source>
        <dbReference type="ARBA" id="ARBA00023053"/>
    </source>
</evidence>
<keyword evidence="9 14" id="KW-0406">Ion transport</keyword>
<feature type="transmembrane region" description="Helical" evidence="14">
    <location>
        <begin position="448"/>
        <end position="467"/>
    </location>
</feature>
<reference evidence="15" key="1">
    <citation type="submission" date="2016-08" db="EMBL/GenBank/DDBJ databases">
        <title>Complete genome of Cloacibacillus porcorum.</title>
        <authorList>
            <person name="Looft T."/>
            <person name="Bayles D.O."/>
            <person name="Alt D.P."/>
        </authorList>
    </citation>
    <scope>NUCLEOTIDE SEQUENCE [LARGE SCALE GENOMIC DNA]</scope>
    <source>
        <strain evidence="15">CL-84</strain>
    </source>
</reference>
<evidence type="ECO:0000256" key="14">
    <source>
        <dbReference type="RuleBase" id="RU366012"/>
    </source>
</evidence>
<gene>
    <name evidence="15" type="ORF">BED41_00410</name>
</gene>
<dbReference type="AlphaFoldDB" id="A0A1B2I168"/>
<name>A0A1B2I168_9BACT</name>
<evidence type="ECO:0000256" key="2">
    <source>
        <dbReference type="ARBA" id="ARBA00006434"/>
    </source>
</evidence>
<dbReference type="KEGG" id="cpor:BED41_00410"/>